<evidence type="ECO:0000313" key="1">
    <source>
        <dbReference type="EMBL" id="OLP96101.1"/>
    </source>
</evidence>
<dbReference type="EMBL" id="LSRX01000480">
    <property type="protein sequence ID" value="OLP96101.1"/>
    <property type="molecule type" value="Genomic_DNA"/>
</dbReference>
<proteinExistence type="predicted"/>
<name>A0A1Q9DLQ1_SYMMI</name>
<accession>A0A1Q9DLQ1</accession>
<comment type="caution">
    <text evidence="1">The sequence shown here is derived from an EMBL/GenBank/DDBJ whole genome shotgun (WGS) entry which is preliminary data.</text>
</comment>
<gene>
    <name evidence="1" type="ORF">AK812_SmicGene21702</name>
</gene>
<dbReference type="OrthoDB" id="407296at2759"/>
<dbReference type="SUPFAM" id="SSF53335">
    <property type="entry name" value="S-adenosyl-L-methionine-dependent methyltransferases"/>
    <property type="match status" value="1"/>
</dbReference>
<organism evidence="1 2">
    <name type="scientific">Symbiodinium microadriaticum</name>
    <name type="common">Dinoflagellate</name>
    <name type="synonym">Zooxanthella microadriatica</name>
    <dbReference type="NCBI Taxonomy" id="2951"/>
    <lineage>
        <taxon>Eukaryota</taxon>
        <taxon>Sar</taxon>
        <taxon>Alveolata</taxon>
        <taxon>Dinophyceae</taxon>
        <taxon>Suessiales</taxon>
        <taxon>Symbiodiniaceae</taxon>
        <taxon>Symbiodinium</taxon>
    </lineage>
</organism>
<protein>
    <submittedName>
        <fullName evidence="1">Uncharacterized protein</fullName>
    </submittedName>
</protein>
<reference evidence="1 2" key="1">
    <citation type="submission" date="2016-02" db="EMBL/GenBank/DDBJ databases">
        <title>Genome analysis of coral dinoflagellate symbionts highlights evolutionary adaptations to a symbiotic lifestyle.</title>
        <authorList>
            <person name="Aranda M."/>
            <person name="Li Y."/>
            <person name="Liew Y.J."/>
            <person name="Baumgarten S."/>
            <person name="Simakov O."/>
            <person name="Wilson M."/>
            <person name="Piel J."/>
            <person name="Ashoor H."/>
            <person name="Bougouffa S."/>
            <person name="Bajic V.B."/>
            <person name="Ryu T."/>
            <person name="Ravasi T."/>
            <person name="Bayer T."/>
            <person name="Micklem G."/>
            <person name="Kim H."/>
            <person name="Bhak J."/>
            <person name="Lajeunesse T.C."/>
            <person name="Voolstra C.R."/>
        </authorList>
    </citation>
    <scope>NUCLEOTIDE SEQUENCE [LARGE SCALE GENOMIC DNA]</scope>
    <source>
        <strain evidence="1 2">CCMP2467</strain>
    </source>
</reference>
<sequence>MINLASFVVFTLDPILAPVARRSHKFAARFRLRLNAGALWQILQQVVERFLSRAFRKHEAAYVAAARREAGPEIHRHVSWCNRVEVSFDGTSIGKAPLEGYAWHCPASRSIAVAWSLTKRLVDRLEDRAMEAWNRDSWLMKEREVSCHQLLMDNHLWCNEDLDMGMVEESHPDYDFYQLYFSNADTGHAGSRRDRTYVIASNHRRTVCRHDPWQLRDAIADRMRRKVATLPSDYFCADRCEVQMEAMKVATRRQITFVPERKNLRYLLTPAESGRLRQYEDLYYQKFGKPATQDPDLVCFLGDNPLQWRTWSMQPAAKAIPTMRRNAKTGLWFSPHYKRWLVPREKLAAMGWPVNDAMAEAMNCPCVPSRDVHRAADLVGNAMHFPTVAVAQLIALACFAPLDDQD</sequence>
<dbReference type="AlphaFoldDB" id="A0A1Q9DLQ1"/>
<dbReference type="InterPro" id="IPR029063">
    <property type="entry name" value="SAM-dependent_MTases_sf"/>
</dbReference>
<keyword evidence="2" id="KW-1185">Reference proteome</keyword>
<evidence type="ECO:0000313" key="2">
    <source>
        <dbReference type="Proteomes" id="UP000186817"/>
    </source>
</evidence>
<dbReference type="Proteomes" id="UP000186817">
    <property type="component" value="Unassembled WGS sequence"/>
</dbReference>